<organism evidence="2 3">
    <name type="scientific">Galactobacter caseinivorans</name>
    <dbReference type="NCBI Taxonomy" id="2676123"/>
    <lineage>
        <taxon>Bacteria</taxon>
        <taxon>Bacillati</taxon>
        <taxon>Actinomycetota</taxon>
        <taxon>Actinomycetes</taxon>
        <taxon>Micrococcales</taxon>
        <taxon>Micrococcaceae</taxon>
        <taxon>Galactobacter</taxon>
    </lineage>
</organism>
<dbReference type="InterPro" id="IPR013830">
    <property type="entry name" value="SGNH_hydro"/>
</dbReference>
<dbReference type="SUPFAM" id="SSF52266">
    <property type="entry name" value="SGNH hydrolase"/>
    <property type="match status" value="1"/>
</dbReference>
<dbReference type="InterPro" id="IPR036514">
    <property type="entry name" value="SGNH_hydro_sf"/>
</dbReference>
<proteinExistence type="predicted"/>
<evidence type="ECO:0000313" key="2">
    <source>
        <dbReference type="EMBL" id="RKW70949.1"/>
    </source>
</evidence>
<name>A0A496PKB4_9MICC</name>
<reference evidence="2 3" key="1">
    <citation type="submission" date="2018-07" db="EMBL/GenBank/DDBJ databases">
        <title>Arthrobacter sp. nov., isolated from raw cow's milk with high bacterial count.</title>
        <authorList>
            <person name="Hahne J."/>
            <person name="Isele D."/>
            <person name="Lipski A."/>
        </authorList>
    </citation>
    <scope>NUCLEOTIDE SEQUENCE [LARGE SCALE GENOMIC DNA]</scope>
    <source>
        <strain evidence="2 3">JZ R-183</strain>
    </source>
</reference>
<sequence length="400" mass="42875">MNPLLLPLVAIQGRWARSRIEVLPEAGGPTSGSTGDAVGTPLRLVVIGESTAAGCGASTHEEALSGALARALSERHDRSVQWTVHGRHGATIRRVRYRMIPELGAGVDVAVLLIGANDVLKRTPIDLWREDLAAVVESLATAAERVVVAGIPPFAAFPSLPRLLRAYLAERGRALDDAAQDVCAHRKGVSWVGSVDLGDAGPDFFARDGFHPSSVGYQHWAAGIDRGLGERHDKGEALNDGPPGVETHQRQAAPESLPFVDEHSVVIAASVADVWRTLTTRLTAWDNRLITVYIGAIGGTPPRARGSFPELGSALPGFAVSDVEHSRRLVLAGSHRFARYRLSFLVQPQGDRTLIRARSHSEFLGLIGRVYQAAVIGSGAHRTLMRRMLRSVSRDATADG</sequence>
<dbReference type="Gene3D" id="3.40.50.1110">
    <property type="entry name" value="SGNH hydrolase"/>
    <property type="match status" value="1"/>
</dbReference>
<dbReference type="CDD" id="cd01836">
    <property type="entry name" value="FeeA_FeeB_like"/>
    <property type="match status" value="1"/>
</dbReference>
<dbReference type="PANTHER" id="PTHR30383:SF24">
    <property type="entry name" value="THIOESTERASE 1_PROTEASE 1_LYSOPHOSPHOLIPASE L1"/>
    <property type="match status" value="1"/>
</dbReference>
<dbReference type="Pfam" id="PF13472">
    <property type="entry name" value="Lipase_GDSL_2"/>
    <property type="match status" value="1"/>
</dbReference>
<comment type="caution">
    <text evidence="2">The sequence shown here is derived from an EMBL/GenBank/DDBJ whole genome shotgun (WGS) entry which is preliminary data.</text>
</comment>
<evidence type="ECO:0000259" key="1">
    <source>
        <dbReference type="Pfam" id="PF13472"/>
    </source>
</evidence>
<dbReference type="SUPFAM" id="SSF55961">
    <property type="entry name" value="Bet v1-like"/>
    <property type="match status" value="1"/>
</dbReference>
<dbReference type="InterPro" id="IPR023393">
    <property type="entry name" value="START-like_dom_sf"/>
</dbReference>
<keyword evidence="3" id="KW-1185">Reference proteome</keyword>
<dbReference type="PANTHER" id="PTHR30383">
    <property type="entry name" value="THIOESTERASE 1/PROTEASE 1/LYSOPHOSPHOLIPASE L1"/>
    <property type="match status" value="1"/>
</dbReference>
<gene>
    <name evidence="2" type="ORF">DWQ67_03835</name>
</gene>
<dbReference type="GO" id="GO:0004622">
    <property type="term" value="F:phosphatidylcholine lysophospholipase activity"/>
    <property type="evidence" value="ECO:0007669"/>
    <property type="project" value="TreeGrafter"/>
</dbReference>
<dbReference type="Gene3D" id="3.30.530.20">
    <property type="match status" value="1"/>
</dbReference>
<accession>A0A496PKB4</accession>
<dbReference type="AlphaFoldDB" id="A0A496PKB4"/>
<dbReference type="RefSeq" id="WP_121484285.1">
    <property type="nucleotide sequence ID" value="NZ_QQXL01000002.1"/>
</dbReference>
<dbReference type="EMBL" id="QQXL01000002">
    <property type="protein sequence ID" value="RKW70949.1"/>
    <property type="molecule type" value="Genomic_DNA"/>
</dbReference>
<dbReference type="InterPro" id="IPR051532">
    <property type="entry name" value="Ester_Hydrolysis_Enzymes"/>
</dbReference>
<feature type="domain" description="SGNH hydrolase-type esterase" evidence="1">
    <location>
        <begin position="46"/>
        <end position="218"/>
    </location>
</feature>
<dbReference type="Proteomes" id="UP000273119">
    <property type="component" value="Unassembled WGS sequence"/>
</dbReference>
<evidence type="ECO:0000313" key="3">
    <source>
        <dbReference type="Proteomes" id="UP000273119"/>
    </source>
</evidence>
<protein>
    <recommendedName>
        <fullName evidence="1">SGNH hydrolase-type esterase domain-containing protein</fullName>
    </recommendedName>
</protein>